<reference evidence="3" key="1">
    <citation type="submission" date="2017-11" db="EMBL/GenBank/DDBJ databases">
        <authorList>
            <person name="Lima N.C."/>
            <person name="Parody-Merino A.M."/>
            <person name="Battley P.F."/>
            <person name="Fidler A.E."/>
            <person name="Prosdocimi F."/>
        </authorList>
    </citation>
    <scope>NUCLEOTIDE SEQUENCE [LARGE SCALE GENOMIC DNA]</scope>
</reference>
<protein>
    <submittedName>
        <fullName evidence="2">Uncharacterized protein</fullName>
    </submittedName>
</protein>
<feature type="region of interest" description="Disordered" evidence="1">
    <location>
        <begin position="34"/>
        <end position="97"/>
    </location>
</feature>
<dbReference type="AlphaFoldDB" id="A0A2I0TB88"/>
<sequence length="114" mass="14156">MPRLLIRAFTTPAKPRKGHDTWALQGLRISRHRAISPAGRALNPHCWSWGKKKKREKEREREREKERERKREKERERKREREREREKERERKREKEREKKINICCLQFYGSARP</sequence>
<organism evidence="2 3">
    <name type="scientific">Limosa lapponica baueri</name>
    <dbReference type="NCBI Taxonomy" id="1758121"/>
    <lineage>
        <taxon>Eukaryota</taxon>
        <taxon>Metazoa</taxon>
        <taxon>Chordata</taxon>
        <taxon>Craniata</taxon>
        <taxon>Vertebrata</taxon>
        <taxon>Euteleostomi</taxon>
        <taxon>Archelosauria</taxon>
        <taxon>Archosauria</taxon>
        <taxon>Dinosauria</taxon>
        <taxon>Saurischia</taxon>
        <taxon>Theropoda</taxon>
        <taxon>Coelurosauria</taxon>
        <taxon>Aves</taxon>
        <taxon>Neognathae</taxon>
        <taxon>Neoaves</taxon>
        <taxon>Charadriiformes</taxon>
        <taxon>Scolopacidae</taxon>
        <taxon>Limosa</taxon>
    </lineage>
</organism>
<gene>
    <name evidence="2" type="ORF">llap_18636</name>
</gene>
<accession>A0A2I0TB88</accession>
<dbReference type="Proteomes" id="UP000233556">
    <property type="component" value="Unassembled WGS sequence"/>
</dbReference>
<keyword evidence="3" id="KW-1185">Reference proteome</keyword>
<evidence type="ECO:0000313" key="3">
    <source>
        <dbReference type="Proteomes" id="UP000233556"/>
    </source>
</evidence>
<feature type="compositionally biased region" description="Basic and acidic residues" evidence="1">
    <location>
        <begin position="57"/>
        <end position="97"/>
    </location>
</feature>
<proteinExistence type="predicted"/>
<evidence type="ECO:0000256" key="1">
    <source>
        <dbReference type="SAM" id="MobiDB-lite"/>
    </source>
</evidence>
<dbReference type="EMBL" id="KZ513471">
    <property type="protein sequence ID" value="PKU31061.1"/>
    <property type="molecule type" value="Genomic_DNA"/>
</dbReference>
<evidence type="ECO:0000313" key="2">
    <source>
        <dbReference type="EMBL" id="PKU31061.1"/>
    </source>
</evidence>
<name>A0A2I0TB88_LIMLA</name>
<reference evidence="3" key="2">
    <citation type="submission" date="2017-12" db="EMBL/GenBank/DDBJ databases">
        <title>Genome sequence of the Bar-tailed Godwit (Limosa lapponica baueri).</title>
        <authorList>
            <person name="Lima N.C.B."/>
            <person name="Parody-Merino A.M."/>
            <person name="Battley P.F."/>
            <person name="Fidler A.E."/>
            <person name="Prosdocimi F."/>
        </authorList>
    </citation>
    <scope>NUCLEOTIDE SEQUENCE [LARGE SCALE GENOMIC DNA]</scope>
</reference>